<feature type="compositionally biased region" description="Basic and acidic residues" evidence="1">
    <location>
        <begin position="77"/>
        <end position="105"/>
    </location>
</feature>
<dbReference type="PANTHER" id="PTHR36866">
    <property type="entry name" value="CHROMOSOME 4 OPEN READING FRAME 50"/>
    <property type="match status" value="1"/>
</dbReference>
<proteinExistence type="predicted"/>
<comment type="caution">
    <text evidence="2">The sequence shown here is derived from an EMBL/GenBank/DDBJ whole genome shotgun (WGS) entry which is preliminary data.</text>
</comment>
<name>A0A9X9M990_GULGU</name>
<feature type="non-terminal residue" evidence="2">
    <location>
        <position position="1"/>
    </location>
</feature>
<dbReference type="Proteomes" id="UP000269945">
    <property type="component" value="Unassembled WGS sequence"/>
</dbReference>
<evidence type="ECO:0000313" key="3">
    <source>
        <dbReference type="Proteomes" id="UP000269945"/>
    </source>
</evidence>
<reference evidence="2 3" key="1">
    <citation type="submission" date="2018-10" db="EMBL/GenBank/DDBJ databases">
        <authorList>
            <person name="Ekblom R."/>
            <person name="Jareborg N."/>
        </authorList>
    </citation>
    <scope>NUCLEOTIDE SEQUENCE [LARGE SCALE GENOMIC DNA]</scope>
    <source>
        <tissue evidence="2">Muscle</tissue>
    </source>
</reference>
<accession>A0A9X9M990</accession>
<sequence>QEREEAERRLRGQRATERRLRVQLDDLRCRVYELKLSDIGLQSQVEDLAQQNQSLREALGAQAPGESARSNAAAGHRSPDTLSRIRDEPPCLPREDTQDAGRRQG</sequence>
<dbReference type="AlphaFoldDB" id="A0A9X9M990"/>
<feature type="non-terminal residue" evidence="2">
    <location>
        <position position="105"/>
    </location>
</feature>
<protein>
    <submittedName>
        <fullName evidence="2">Uncharacterized protein</fullName>
    </submittedName>
</protein>
<organism evidence="2 3">
    <name type="scientific">Gulo gulo</name>
    <name type="common">Wolverine</name>
    <name type="synonym">Gluton</name>
    <dbReference type="NCBI Taxonomy" id="48420"/>
    <lineage>
        <taxon>Eukaryota</taxon>
        <taxon>Metazoa</taxon>
        <taxon>Chordata</taxon>
        <taxon>Craniata</taxon>
        <taxon>Vertebrata</taxon>
        <taxon>Euteleostomi</taxon>
        <taxon>Mammalia</taxon>
        <taxon>Eutheria</taxon>
        <taxon>Laurasiatheria</taxon>
        <taxon>Carnivora</taxon>
        <taxon>Caniformia</taxon>
        <taxon>Musteloidea</taxon>
        <taxon>Mustelidae</taxon>
        <taxon>Guloninae</taxon>
        <taxon>Gulo</taxon>
    </lineage>
</organism>
<evidence type="ECO:0000313" key="2">
    <source>
        <dbReference type="EMBL" id="VCX39752.1"/>
    </source>
</evidence>
<dbReference type="EMBL" id="CYRY02044696">
    <property type="protein sequence ID" value="VCX39752.1"/>
    <property type="molecule type" value="Genomic_DNA"/>
</dbReference>
<feature type="region of interest" description="Disordered" evidence="1">
    <location>
        <begin position="56"/>
        <end position="105"/>
    </location>
</feature>
<keyword evidence="3" id="KW-1185">Reference proteome</keyword>
<gene>
    <name evidence="2" type="ORF">BN2614_LOCUS2</name>
</gene>
<evidence type="ECO:0000256" key="1">
    <source>
        <dbReference type="SAM" id="MobiDB-lite"/>
    </source>
</evidence>
<dbReference type="PANTHER" id="PTHR36866:SF1">
    <property type="entry name" value="GENE 1043-RELATED"/>
    <property type="match status" value="1"/>
</dbReference>